<dbReference type="Pfam" id="PF03715">
    <property type="entry name" value="Noc2"/>
    <property type="match status" value="1"/>
</dbReference>
<organism evidence="5 6">
    <name type="scientific">Papaver nudicaule</name>
    <name type="common">Iceland poppy</name>
    <dbReference type="NCBI Taxonomy" id="74823"/>
    <lineage>
        <taxon>Eukaryota</taxon>
        <taxon>Viridiplantae</taxon>
        <taxon>Streptophyta</taxon>
        <taxon>Embryophyta</taxon>
        <taxon>Tracheophyta</taxon>
        <taxon>Spermatophyta</taxon>
        <taxon>Magnoliopsida</taxon>
        <taxon>Ranunculales</taxon>
        <taxon>Papaveraceae</taxon>
        <taxon>Papaveroideae</taxon>
        <taxon>Papaver</taxon>
    </lineage>
</organism>
<dbReference type="PANTHER" id="PTHR12687">
    <property type="entry name" value="NUCLEOLAR COMPLEX 2 AND RAD4-RELATED"/>
    <property type="match status" value="1"/>
</dbReference>
<feature type="compositionally biased region" description="Basic and acidic residues" evidence="4">
    <location>
        <begin position="113"/>
        <end position="124"/>
    </location>
</feature>
<comment type="similarity">
    <text evidence="2">Belongs to the NOC2 family.</text>
</comment>
<feature type="compositionally biased region" description="Basic residues" evidence="4">
    <location>
        <begin position="672"/>
        <end position="681"/>
    </location>
</feature>
<keyword evidence="3" id="KW-0539">Nucleus</keyword>
<feature type="compositionally biased region" description="Acidic residues" evidence="4">
    <location>
        <begin position="153"/>
        <end position="175"/>
    </location>
</feature>
<feature type="compositionally biased region" description="Basic residues" evidence="4">
    <location>
        <begin position="1"/>
        <end position="13"/>
    </location>
</feature>
<dbReference type="Proteomes" id="UP001177140">
    <property type="component" value="Unassembled WGS sequence"/>
</dbReference>
<dbReference type="GO" id="GO:0030691">
    <property type="term" value="C:Noc2p-Noc3p complex"/>
    <property type="evidence" value="ECO:0007669"/>
    <property type="project" value="TreeGrafter"/>
</dbReference>
<feature type="compositionally biased region" description="Basic and acidic residues" evidence="4">
    <location>
        <begin position="35"/>
        <end position="53"/>
    </location>
</feature>
<feature type="compositionally biased region" description="Basic residues" evidence="4">
    <location>
        <begin position="21"/>
        <end position="34"/>
    </location>
</feature>
<evidence type="ECO:0000256" key="4">
    <source>
        <dbReference type="SAM" id="MobiDB-lite"/>
    </source>
</evidence>
<evidence type="ECO:0000313" key="6">
    <source>
        <dbReference type="Proteomes" id="UP001177140"/>
    </source>
</evidence>
<evidence type="ECO:0008006" key="7">
    <source>
        <dbReference type="Google" id="ProtNLM"/>
    </source>
</evidence>
<feature type="region of interest" description="Disordered" evidence="4">
    <location>
        <begin position="78"/>
        <end position="124"/>
    </location>
</feature>
<feature type="region of interest" description="Disordered" evidence="4">
    <location>
        <begin position="1"/>
        <end position="53"/>
    </location>
</feature>
<gene>
    <name evidence="5" type="ORF">MKW94_010532</name>
</gene>
<evidence type="ECO:0000256" key="3">
    <source>
        <dbReference type="ARBA" id="ARBA00023242"/>
    </source>
</evidence>
<dbReference type="InterPro" id="IPR005343">
    <property type="entry name" value="Noc2"/>
</dbReference>
<evidence type="ECO:0000313" key="5">
    <source>
        <dbReference type="EMBL" id="MCL7030729.1"/>
    </source>
</evidence>
<comment type="subcellular location">
    <subcellularLocation>
        <location evidence="1">Nucleus</location>
    </subcellularLocation>
</comment>
<dbReference type="PANTHER" id="PTHR12687:SF8">
    <property type="entry name" value="PROTEIN REBELOTE"/>
    <property type="match status" value="1"/>
</dbReference>
<dbReference type="GO" id="GO:0005730">
    <property type="term" value="C:nucleolus"/>
    <property type="evidence" value="ECO:0007669"/>
    <property type="project" value="TreeGrafter"/>
</dbReference>
<keyword evidence="6" id="KW-1185">Reference proteome</keyword>
<feature type="compositionally biased region" description="Acidic residues" evidence="4">
    <location>
        <begin position="101"/>
        <end position="112"/>
    </location>
</feature>
<dbReference type="GO" id="GO:0030690">
    <property type="term" value="C:Noc1p-Noc2p complex"/>
    <property type="evidence" value="ECO:0007669"/>
    <property type="project" value="TreeGrafter"/>
</dbReference>
<comment type="caution">
    <text evidence="5">The sequence shown here is derived from an EMBL/GenBank/DDBJ whole genome shotgun (WGS) entry which is preliminary data.</text>
</comment>
<evidence type="ECO:0000256" key="2">
    <source>
        <dbReference type="ARBA" id="ARBA00005907"/>
    </source>
</evidence>
<accession>A0AA41S0H3</accession>
<proteinExistence type="inferred from homology"/>
<dbReference type="AlphaFoldDB" id="A0AA41S0H3"/>
<evidence type="ECO:0000256" key="1">
    <source>
        <dbReference type="ARBA" id="ARBA00004123"/>
    </source>
</evidence>
<reference evidence="5" key="1">
    <citation type="submission" date="2022-03" db="EMBL/GenBank/DDBJ databases">
        <title>A functionally conserved STORR gene fusion in Papaver species that diverged 16.8 million years ago.</title>
        <authorList>
            <person name="Catania T."/>
        </authorList>
    </citation>
    <scope>NUCLEOTIDE SEQUENCE</scope>
    <source>
        <strain evidence="5">S-191538</strain>
    </source>
</reference>
<feature type="region of interest" description="Disordered" evidence="4">
    <location>
        <begin position="151"/>
        <end position="182"/>
    </location>
</feature>
<dbReference type="GO" id="GO:0005654">
    <property type="term" value="C:nucleoplasm"/>
    <property type="evidence" value="ECO:0007669"/>
    <property type="project" value="TreeGrafter"/>
</dbReference>
<sequence>MSKLGKKARKFAKKNLPSVLKQRRKAKSMFKKRTPRGEKKDGPTHKTVAKPDVEVHDFEDVAVGDVSLVPVFPEYDSDDAIEDDSIGFLPESAEGAYDAAGESDDDTDEEDDTPLRRQNKEMELELAKQKKKLDRLLKDPKFAEYLEAHADQLEQDSDYSDSDEEAESSDQDMVEADSSNGKPWTSSIIDSWCQLISEEKDLSVLPNLLNAYRAACQYGSGDAIDAMSQRIQSGKTFYKIVNFVLHEADNIFRTHLEIPIAEGDKHTVLGLKGTQKWKDSEPMIQSYLSSTIILLNHVTDSEILAFALTRLRASTIFFAAFQPLQQKLIKVTVHLWATGEGKVPSASFLIMRDAATHLSLKCLNACLIRTYKAFVARSKFLEPTNLLHIKFLANSLVELYSLDVLKSSSKALVCIQQLATILRQCLHTKKKETMEKIYSWQFINCVDLWVKFVCANIGDNDLQQLVYLMIQIINGVAHLFPGPRHLPLRVKCVQMLNQLSSSSGDFVPVTSLVLDLMEYIGTGTPDAKSAKPFDMSFALKVPKQWLKSRLFQEECVLSTIELLSAHFSQWCYHISFPELATIPLIRLRKFNEKVTVESLRRPVKRLIDMVEQNVEFVNKKREDVAFSPKDKASVDSFLQEIKQDCKNTPFTQYYTDIIKRSLSRSSVMKSKAAQKKSKKGKTSASKKGTIKVSESGKIEGRKRKEVSDESSKSAQKKSTGEEKLATVNEAEGSIQGKVKKMKT</sequence>
<protein>
    <recommendedName>
        <fullName evidence="7">Nucleolar complex protein 2 homolog</fullName>
    </recommendedName>
</protein>
<dbReference type="EMBL" id="JAJJMA010104771">
    <property type="protein sequence ID" value="MCL7030729.1"/>
    <property type="molecule type" value="Genomic_DNA"/>
</dbReference>
<feature type="region of interest" description="Disordered" evidence="4">
    <location>
        <begin position="668"/>
        <end position="743"/>
    </location>
</feature>
<dbReference type="GO" id="GO:0042273">
    <property type="term" value="P:ribosomal large subunit biogenesis"/>
    <property type="evidence" value="ECO:0007669"/>
    <property type="project" value="TreeGrafter"/>
</dbReference>
<name>A0AA41S0H3_PAPNU</name>